<dbReference type="Gene3D" id="2.120.10.80">
    <property type="entry name" value="Kelch-type beta propeller"/>
    <property type="match status" value="1"/>
</dbReference>
<feature type="compositionally biased region" description="Polar residues" evidence="1">
    <location>
        <begin position="387"/>
        <end position="408"/>
    </location>
</feature>
<sequence>MILFGGHEMDAISKNTTYILDVPSLEWIKGPAVEVAQSRSAMACSVSGDNVVIWGGIRRTGTDPANYTALDATPLILNLYFKQWVPKFERGTHYTPLPVAPPSPISPPTPENTSAPEKSNVGDIVGSTLGGLLLSALVVASYIAHKKPQFLRQLIGWGNEPAEQPHLPGFFPPVLDLQGPINPSPANNNGNSSNSTNNDQHNPPVSPPQNLPENSGTSTSPSHLSTTSSPEVDAIVTWIQSESRQHLEAAIPTKTEFTFEPPSGSVPRSEPSAPVLTAASPSTESSSSKEECELQVFYPKAPSRASTLSCTTTLHTPDSPFTSTSTSRSPITSVNSLAPSQGSSSSSQASHQDSLLASTHPSLSSSNVTRPNNRNNSLSSEARPVRQANTWHSTPADSVLSSDESTPYVSQVPLPIGVLPPLSSMQSDPLPVKAELISFSSTSQPPKEPERSKSSSSSSSFAPPVPVKPGHLAFLYMNGMREASRQQNNGNVLSKSTLENSNQNTNLRSDSKNAFRATINKSTARQVLPAAASTNTASTIDHNYPPRGGETPTSTSIHRHRKGRDATASETYTATTIAHHPRENAVVAAAPRFGATLIVTPTRNTLTAIRRQPQGGHEPARSSSRNPQNVRGVGARKATFGDETPKLGVQSLSDKESGTSG</sequence>
<feature type="compositionally biased region" description="Polar residues" evidence="1">
    <location>
        <begin position="493"/>
        <end position="508"/>
    </location>
</feature>
<feature type="compositionally biased region" description="Low complexity" evidence="1">
    <location>
        <begin position="316"/>
        <end position="358"/>
    </location>
</feature>
<feature type="region of interest" description="Disordered" evidence="1">
    <location>
        <begin position="440"/>
        <end position="467"/>
    </location>
</feature>
<feature type="region of interest" description="Disordered" evidence="1">
    <location>
        <begin position="99"/>
        <end position="121"/>
    </location>
</feature>
<feature type="region of interest" description="Disordered" evidence="1">
    <location>
        <begin position="256"/>
        <end position="291"/>
    </location>
</feature>
<feature type="compositionally biased region" description="Polar residues" evidence="1">
    <location>
        <begin position="532"/>
        <end position="541"/>
    </location>
</feature>
<dbReference type="OrthoDB" id="432528at2759"/>
<dbReference type="InterPro" id="IPR011043">
    <property type="entry name" value="Gal_Oxase/kelch_b-propeller"/>
</dbReference>
<gene>
    <name evidence="2" type="ORF">BG015_001503</name>
</gene>
<comment type="caution">
    <text evidence="2">The sequence shown here is derived from an EMBL/GenBank/DDBJ whole genome shotgun (WGS) entry which is preliminary data.</text>
</comment>
<feature type="compositionally biased region" description="Low complexity" evidence="1">
    <location>
        <begin position="180"/>
        <end position="198"/>
    </location>
</feature>
<feature type="compositionally biased region" description="Pro residues" evidence="1">
    <location>
        <begin position="99"/>
        <end position="110"/>
    </location>
</feature>
<accession>A0A9P5RPR2</accession>
<feature type="compositionally biased region" description="Polar residues" evidence="1">
    <location>
        <begin position="359"/>
        <end position="380"/>
    </location>
</feature>
<feature type="region of interest" description="Disordered" evidence="1">
    <location>
        <begin position="610"/>
        <end position="661"/>
    </location>
</feature>
<feature type="compositionally biased region" description="Polar residues" evidence="1">
    <location>
        <begin position="305"/>
        <end position="315"/>
    </location>
</feature>
<reference evidence="2" key="1">
    <citation type="journal article" date="2020" name="Fungal Divers.">
        <title>Resolving the Mortierellaceae phylogeny through synthesis of multi-gene phylogenetics and phylogenomics.</title>
        <authorList>
            <person name="Vandepol N."/>
            <person name="Liber J."/>
            <person name="Desiro A."/>
            <person name="Na H."/>
            <person name="Kennedy M."/>
            <person name="Barry K."/>
            <person name="Grigoriev I.V."/>
            <person name="Miller A.N."/>
            <person name="O'Donnell K."/>
            <person name="Stajich J.E."/>
            <person name="Bonito G."/>
        </authorList>
    </citation>
    <scope>NUCLEOTIDE SEQUENCE</scope>
    <source>
        <strain evidence="2">NRRL 6426</strain>
    </source>
</reference>
<keyword evidence="3" id="KW-1185">Reference proteome</keyword>
<feature type="compositionally biased region" description="Low complexity" evidence="1">
    <location>
        <begin position="215"/>
        <end position="229"/>
    </location>
</feature>
<evidence type="ECO:0000313" key="3">
    <source>
        <dbReference type="Proteomes" id="UP000748756"/>
    </source>
</evidence>
<evidence type="ECO:0000313" key="2">
    <source>
        <dbReference type="EMBL" id="KAF9140846.1"/>
    </source>
</evidence>
<organism evidence="2 3">
    <name type="scientific">Linnemannia schmuckeri</name>
    <dbReference type="NCBI Taxonomy" id="64567"/>
    <lineage>
        <taxon>Eukaryota</taxon>
        <taxon>Fungi</taxon>
        <taxon>Fungi incertae sedis</taxon>
        <taxon>Mucoromycota</taxon>
        <taxon>Mortierellomycotina</taxon>
        <taxon>Mortierellomycetes</taxon>
        <taxon>Mortierellales</taxon>
        <taxon>Mortierellaceae</taxon>
        <taxon>Linnemannia</taxon>
    </lineage>
</organism>
<dbReference type="Proteomes" id="UP000748756">
    <property type="component" value="Unassembled WGS sequence"/>
</dbReference>
<proteinExistence type="predicted"/>
<feature type="region of interest" description="Disordered" evidence="1">
    <location>
        <begin position="166"/>
        <end position="230"/>
    </location>
</feature>
<protein>
    <recommendedName>
        <fullName evidence="4">Galactose oxidase</fullName>
    </recommendedName>
</protein>
<evidence type="ECO:0000256" key="1">
    <source>
        <dbReference type="SAM" id="MobiDB-lite"/>
    </source>
</evidence>
<dbReference type="AlphaFoldDB" id="A0A9P5RPR2"/>
<dbReference type="EMBL" id="JAAAUQ010001271">
    <property type="protein sequence ID" value="KAF9140846.1"/>
    <property type="molecule type" value="Genomic_DNA"/>
</dbReference>
<dbReference type="InterPro" id="IPR015915">
    <property type="entry name" value="Kelch-typ_b-propeller"/>
</dbReference>
<feature type="region of interest" description="Disordered" evidence="1">
    <location>
        <begin position="493"/>
        <end position="513"/>
    </location>
</feature>
<feature type="region of interest" description="Disordered" evidence="1">
    <location>
        <begin position="530"/>
        <end position="569"/>
    </location>
</feature>
<dbReference type="SUPFAM" id="SSF50965">
    <property type="entry name" value="Galactose oxidase, central domain"/>
    <property type="match status" value="1"/>
</dbReference>
<feature type="region of interest" description="Disordered" evidence="1">
    <location>
        <begin position="305"/>
        <end position="408"/>
    </location>
</feature>
<evidence type="ECO:0008006" key="4">
    <source>
        <dbReference type="Google" id="ProtNLM"/>
    </source>
</evidence>
<name>A0A9P5RPR2_9FUNG</name>